<evidence type="ECO:0000313" key="5">
    <source>
        <dbReference type="Proteomes" id="UP000823046"/>
    </source>
</evidence>
<dbReference type="Gene3D" id="3.40.33.10">
    <property type="entry name" value="CAP"/>
    <property type="match status" value="1"/>
</dbReference>
<keyword evidence="5" id="KW-1185">Reference proteome</keyword>
<feature type="compositionally biased region" description="Basic and acidic residues" evidence="1">
    <location>
        <begin position="530"/>
        <end position="550"/>
    </location>
</feature>
<dbReference type="InterPro" id="IPR035940">
    <property type="entry name" value="CAP_sf"/>
</dbReference>
<name>A0ABQ7JC10_9APIC</name>
<organism evidence="4 5">
    <name type="scientific">Cardiosporidium cionae</name>
    <dbReference type="NCBI Taxonomy" id="476202"/>
    <lineage>
        <taxon>Eukaryota</taxon>
        <taxon>Sar</taxon>
        <taxon>Alveolata</taxon>
        <taxon>Apicomplexa</taxon>
        <taxon>Aconoidasida</taxon>
        <taxon>Nephromycida</taxon>
        <taxon>Cardiosporidium</taxon>
    </lineage>
</organism>
<dbReference type="CDD" id="cd05380">
    <property type="entry name" value="CAP_euk"/>
    <property type="match status" value="1"/>
</dbReference>
<feature type="chain" id="PRO_5046339618" evidence="2">
    <location>
        <begin position="22"/>
        <end position="675"/>
    </location>
</feature>
<proteinExistence type="predicted"/>
<evidence type="ECO:0000313" key="4">
    <source>
        <dbReference type="EMBL" id="KAF8821494.1"/>
    </source>
</evidence>
<evidence type="ECO:0000256" key="1">
    <source>
        <dbReference type="SAM" id="MobiDB-lite"/>
    </source>
</evidence>
<sequence>MKIVFILLSALFLLRFSITVAFTDLMDYGKSGNIHRQRILDMHNMLRSYEAGNAWGGGAVYMLRLVYDMGLEKYAKNYASKLCATGHWGHSKRSPPDRVAPGENLYVNTIDYSNKGETAFDASIIVKKWWDERKYFDWNAKDPAAKATRMGQMIGHYTQIVRAEASAVGCWIVTGCQCGGNRPCRKENNPPYWSTYMACHYDFGNQGWFPYWPVAIPSKIPKSVSPGRRRRCGNCPRGYGVCGTTAGYLNPKRDAYLCSGFWDKAKPLPPANLLSQSINKRRKSGGVPSWSYVIRHCASNNDGCPRGRFGNSQCWAYNNGKPPPKEPSILFQQCICNNFSTTTGVWFQRDTCAIINSLNAQPLARYGVFSTISMKDAAQNETAANSTRPSEEDVLRLKEMAHMKLAQQRSENETELIVPPEALIESRPLSLDVDQLLWESPYEDNEKISDNAGSTMLNIQRISNEKNTEALLLDSIGTPDKGTYELLFELQNKNYLTGALHAMLQKDLLIQPHSQFKLEAPISTKSNTAVEKKTANKRVEEHSSDNYDQRNPRFKRAKQNAMTSSPDFDKTAANRPEIIDSVHHYSESKVLNATMDIPGNTHDSSEEEQFPPELEIDQDLTDDYPQVPILAPIGNLKAPIEKNLEKTVTSAKTRRKIGTRYSFSPTLTYKKIGQF</sequence>
<accession>A0ABQ7JC10</accession>
<evidence type="ECO:0000259" key="3">
    <source>
        <dbReference type="SMART" id="SM00198"/>
    </source>
</evidence>
<feature type="domain" description="SCP" evidence="3">
    <location>
        <begin position="34"/>
        <end position="204"/>
    </location>
</feature>
<comment type="caution">
    <text evidence="4">The sequence shown here is derived from an EMBL/GenBank/DDBJ whole genome shotgun (WGS) entry which is preliminary data.</text>
</comment>
<feature type="signal peptide" evidence="2">
    <location>
        <begin position="1"/>
        <end position="21"/>
    </location>
</feature>
<reference evidence="4 5" key="1">
    <citation type="journal article" date="2020" name="bioRxiv">
        <title>Metabolic contributions of an alphaproteobacterial endosymbiont in the apicomplexan Cardiosporidium cionae.</title>
        <authorList>
            <person name="Hunter E.S."/>
            <person name="Paight C.J."/>
            <person name="Lane C.E."/>
        </authorList>
    </citation>
    <scope>NUCLEOTIDE SEQUENCE [LARGE SCALE GENOMIC DNA]</scope>
    <source>
        <strain evidence="4">ESH_2018</strain>
    </source>
</reference>
<evidence type="ECO:0000256" key="2">
    <source>
        <dbReference type="SAM" id="SignalP"/>
    </source>
</evidence>
<dbReference type="SMART" id="SM00198">
    <property type="entry name" value="SCP"/>
    <property type="match status" value="1"/>
</dbReference>
<dbReference type="SUPFAM" id="SSF55797">
    <property type="entry name" value="PR-1-like"/>
    <property type="match status" value="1"/>
</dbReference>
<dbReference type="Pfam" id="PF00188">
    <property type="entry name" value="CAP"/>
    <property type="match status" value="1"/>
</dbReference>
<dbReference type="EMBL" id="JADAQX010000173">
    <property type="protein sequence ID" value="KAF8821494.1"/>
    <property type="molecule type" value="Genomic_DNA"/>
</dbReference>
<keyword evidence="2" id="KW-0732">Signal</keyword>
<dbReference type="Proteomes" id="UP000823046">
    <property type="component" value="Unassembled WGS sequence"/>
</dbReference>
<dbReference type="InterPro" id="IPR001283">
    <property type="entry name" value="CRISP-related"/>
</dbReference>
<gene>
    <name evidence="4" type="ORF">IE077_001956</name>
</gene>
<feature type="region of interest" description="Disordered" evidence="1">
    <location>
        <begin position="527"/>
        <end position="550"/>
    </location>
</feature>
<protein>
    <submittedName>
        <fullName evidence="4">SCP family extracellular subfamily protein</fullName>
    </submittedName>
</protein>
<dbReference type="InterPro" id="IPR014044">
    <property type="entry name" value="CAP_dom"/>
</dbReference>
<dbReference type="PANTHER" id="PTHR10334">
    <property type="entry name" value="CYSTEINE-RICH SECRETORY PROTEIN-RELATED"/>
    <property type="match status" value="1"/>
</dbReference>